<evidence type="ECO:0000313" key="5">
    <source>
        <dbReference type="EMBL" id="KAK1371584.1"/>
    </source>
</evidence>
<dbReference type="PANTHER" id="PTHR45934">
    <property type="entry name" value="FAD/NAD(P)-BINDING OXIDOREDUCTASE FAMILY PROTEIN"/>
    <property type="match status" value="1"/>
</dbReference>
<dbReference type="EMBL" id="JAUIZM010000008">
    <property type="protein sequence ID" value="KAK1371584.1"/>
    <property type="molecule type" value="Genomic_DNA"/>
</dbReference>
<dbReference type="Pfam" id="PF01494">
    <property type="entry name" value="FAD_binding_3"/>
    <property type="match status" value="2"/>
</dbReference>
<reference evidence="5" key="2">
    <citation type="submission" date="2023-05" db="EMBL/GenBank/DDBJ databases">
        <authorList>
            <person name="Schelkunov M.I."/>
        </authorList>
    </citation>
    <scope>NUCLEOTIDE SEQUENCE</scope>
    <source>
        <strain evidence="5">Hsosn_3</strain>
        <tissue evidence="5">Leaf</tissue>
    </source>
</reference>
<dbReference type="GO" id="GO:0071949">
    <property type="term" value="F:FAD binding"/>
    <property type="evidence" value="ECO:0007669"/>
    <property type="project" value="InterPro"/>
</dbReference>
<evidence type="ECO:0000256" key="2">
    <source>
        <dbReference type="ARBA" id="ARBA00023033"/>
    </source>
</evidence>
<feature type="domain" description="FAD-binding" evidence="4">
    <location>
        <begin position="261"/>
        <end position="311"/>
    </location>
</feature>
<evidence type="ECO:0000259" key="4">
    <source>
        <dbReference type="Pfam" id="PF01494"/>
    </source>
</evidence>
<dbReference type="AlphaFoldDB" id="A0AAD8MG49"/>
<dbReference type="PRINTS" id="PR00420">
    <property type="entry name" value="RNGMNOXGNASE"/>
</dbReference>
<gene>
    <name evidence="5" type="ORF">POM88_037676</name>
</gene>
<protein>
    <submittedName>
        <fullName evidence="5">Monooxygenase</fullName>
    </submittedName>
</protein>
<dbReference type="InterPro" id="IPR036188">
    <property type="entry name" value="FAD/NAD-bd_sf"/>
</dbReference>
<organism evidence="5 6">
    <name type="scientific">Heracleum sosnowskyi</name>
    <dbReference type="NCBI Taxonomy" id="360622"/>
    <lineage>
        <taxon>Eukaryota</taxon>
        <taxon>Viridiplantae</taxon>
        <taxon>Streptophyta</taxon>
        <taxon>Embryophyta</taxon>
        <taxon>Tracheophyta</taxon>
        <taxon>Spermatophyta</taxon>
        <taxon>Magnoliopsida</taxon>
        <taxon>eudicotyledons</taxon>
        <taxon>Gunneridae</taxon>
        <taxon>Pentapetalae</taxon>
        <taxon>asterids</taxon>
        <taxon>campanulids</taxon>
        <taxon>Apiales</taxon>
        <taxon>Apiaceae</taxon>
        <taxon>Apioideae</taxon>
        <taxon>apioid superclade</taxon>
        <taxon>Tordylieae</taxon>
        <taxon>Tordyliinae</taxon>
        <taxon>Heracleum</taxon>
    </lineage>
</organism>
<feature type="domain" description="FAD-binding" evidence="4">
    <location>
        <begin position="6"/>
        <end position="173"/>
    </location>
</feature>
<accession>A0AAD8MG49</accession>
<evidence type="ECO:0000256" key="3">
    <source>
        <dbReference type="ARBA" id="ARBA00024018"/>
    </source>
</evidence>
<reference evidence="5" key="1">
    <citation type="submission" date="2023-02" db="EMBL/GenBank/DDBJ databases">
        <title>Genome of toxic invasive species Heracleum sosnowskyi carries increased number of genes despite the absence of recent whole-genome duplications.</title>
        <authorList>
            <person name="Schelkunov M."/>
            <person name="Shtratnikova V."/>
            <person name="Makarenko M."/>
            <person name="Klepikova A."/>
            <person name="Omelchenko D."/>
            <person name="Novikova G."/>
            <person name="Obukhova E."/>
            <person name="Bogdanov V."/>
            <person name="Penin A."/>
            <person name="Logacheva M."/>
        </authorList>
    </citation>
    <scope>NUCLEOTIDE SEQUENCE</scope>
    <source>
        <strain evidence="5">Hsosn_3</strain>
        <tissue evidence="5">Leaf</tissue>
    </source>
</reference>
<dbReference type="Proteomes" id="UP001237642">
    <property type="component" value="Unassembled WGS sequence"/>
</dbReference>
<keyword evidence="2 5" id="KW-0503">Monooxygenase</keyword>
<proteinExistence type="inferred from homology"/>
<keyword evidence="1" id="KW-0560">Oxidoreductase</keyword>
<evidence type="ECO:0000313" key="6">
    <source>
        <dbReference type="Proteomes" id="UP001237642"/>
    </source>
</evidence>
<comment type="similarity">
    <text evidence="3">Belongs to the 3-hydroxybenzoate 6-hydroxylase family.</text>
</comment>
<keyword evidence="6" id="KW-1185">Reference proteome</keyword>
<evidence type="ECO:0000256" key="1">
    <source>
        <dbReference type="ARBA" id="ARBA00023002"/>
    </source>
</evidence>
<comment type="caution">
    <text evidence="5">The sequence shown here is derived from an EMBL/GenBank/DDBJ whole genome shotgun (WGS) entry which is preliminary data.</text>
</comment>
<dbReference type="Gene3D" id="3.50.50.60">
    <property type="entry name" value="FAD/NAD(P)-binding domain"/>
    <property type="match status" value="2"/>
</dbReference>
<dbReference type="GO" id="GO:0004497">
    <property type="term" value="F:monooxygenase activity"/>
    <property type="evidence" value="ECO:0007669"/>
    <property type="project" value="UniProtKB-KW"/>
</dbReference>
<sequence length="430" mass="46702">MERVEEVVIVGAGICGLATAVALKRYGIEAVVLERAESLRATGAALTLGSNAWLALDALGVSHKLHSLYSPLTKYVITNVSTGAVQHVPLPRTEGGLGGTKTMHRKALLEVLAEELTTKNIRFSCKITSISTEDINGSSTAILQMEDETIIKTKVLIGCDGVHSQVARSLGLGEPGGFNGGYVPISDTELYLFLATGNSAAPGDLDITAKTPPELIQRYVVEHYCKDFPPVYLDVVNHLELSTLTWASLKFRLPWDVIFGKLNKGTITVAGDAMHPMTPDLGQGGGCALEDAVVLGRSIGNTYLKNGNQLLPSEVAQAIDDYVKARRWRVTGVITASFLSGWVQDGSSWLKRLVRDSKIKMVLHAIQKSNHAIVIKTVVYCLWPRSSLWHPFVSSVIFVTVPPLGFQYLLLVLQSCTQVQVYSILQDLSY</sequence>
<dbReference type="PANTHER" id="PTHR45934:SF1">
    <property type="entry name" value="OS04G0423100 PROTEIN"/>
    <property type="match status" value="1"/>
</dbReference>
<dbReference type="SUPFAM" id="SSF51905">
    <property type="entry name" value="FAD/NAD(P)-binding domain"/>
    <property type="match status" value="1"/>
</dbReference>
<dbReference type="InterPro" id="IPR044560">
    <property type="entry name" value="MOase"/>
</dbReference>
<name>A0AAD8MG49_9APIA</name>
<dbReference type="InterPro" id="IPR002938">
    <property type="entry name" value="FAD-bd"/>
</dbReference>